<sequence length="93" mass="10214">MFVYELTGSRPQPGRPTRRRWGGIAPALVISAEQDILREEAGRYAQRLRAADALIEHLDLRGVGHAFNMGGAGPDVVVPVYEKIVESVQLVFA</sequence>
<dbReference type="Proteomes" id="UP000054023">
    <property type="component" value="Unassembled WGS sequence"/>
</dbReference>
<protein>
    <recommendedName>
        <fullName evidence="1">Alpha/beta hydrolase fold-3 domain-containing protein</fullName>
    </recommendedName>
</protein>
<evidence type="ECO:0000313" key="3">
    <source>
        <dbReference type="Proteomes" id="UP000054023"/>
    </source>
</evidence>
<dbReference type="RefSeq" id="WP_058888926.1">
    <property type="nucleotide sequence ID" value="NZ_LQBM01000004.1"/>
</dbReference>
<organism evidence="2 3">
    <name type="scientific">Nesterenkonia jeotgali</name>
    <dbReference type="NCBI Taxonomy" id="317018"/>
    <lineage>
        <taxon>Bacteria</taxon>
        <taxon>Bacillati</taxon>
        <taxon>Actinomycetota</taxon>
        <taxon>Actinomycetes</taxon>
        <taxon>Micrococcales</taxon>
        <taxon>Micrococcaceae</taxon>
        <taxon>Nesterenkonia</taxon>
    </lineage>
</organism>
<dbReference type="EMBL" id="LQBM01000004">
    <property type="protein sequence ID" value="KUG57689.1"/>
    <property type="molecule type" value="Genomic_DNA"/>
</dbReference>
<dbReference type="OrthoDB" id="9803828at2"/>
<evidence type="ECO:0000259" key="1">
    <source>
        <dbReference type="Pfam" id="PF07859"/>
    </source>
</evidence>
<comment type="caution">
    <text evidence="2">The sequence shown here is derived from an EMBL/GenBank/DDBJ whole genome shotgun (WGS) entry which is preliminary data.</text>
</comment>
<dbReference type="AlphaFoldDB" id="A0A0W8ICJ8"/>
<keyword evidence="3" id="KW-1185">Reference proteome</keyword>
<reference evidence="3" key="1">
    <citation type="submission" date="2015-12" db="EMBL/GenBank/DDBJ databases">
        <authorList>
            <person name="Nair G.R."/>
            <person name="Kaur G."/>
            <person name="Mayilraj S."/>
        </authorList>
    </citation>
    <scope>NUCLEOTIDE SEQUENCE [LARGE SCALE GENOMIC DNA]</scope>
    <source>
        <strain evidence="3">CD08_7</strain>
    </source>
</reference>
<dbReference type="SUPFAM" id="SSF53474">
    <property type="entry name" value="alpha/beta-Hydrolases"/>
    <property type="match status" value="1"/>
</dbReference>
<dbReference type="InterPro" id="IPR013094">
    <property type="entry name" value="AB_hydrolase_3"/>
</dbReference>
<feature type="domain" description="Alpha/beta hydrolase fold-3" evidence="1">
    <location>
        <begin position="18"/>
        <end position="68"/>
    </location>
</feature>
<dbReference type="GO" id="GO:0016787">
    <property type="term" value="F:hydrolase activity"/>
    <property type="evidence" value="ECO:0007669"/>
    <property type="project" value="InterPro"/>
</dbReference>
<proteinExistence type="predicted"/>
<name>A0A0W8ICJ8_9MICC</name>
<accession>A0A0W8ICJ8</accession>
<dbReference type="Pfam" id="PF07859">
    <property type="entry name" value="Abhydrolase_3"/>
    <property type="match status" value="1"/>
</dbReference>
<dbReference type="STRING" id="317018.AVL63_03920"/>
<evidence type="ECO:0000313" key="2">
    <source>
        <dbReference type="EMBL" id="KUG57689.1"/>
    </source>
</evidence>
<gene>
    <name evidence="2" type="ORF">AVL63_03920</name>
</gene>
<dbReference type="InterPro" id="IPR029058">
    <property type="entry name" value="AB_hydrolase_fold"/>
</dbReference>
<dbReference type="Gene3D" id="3.40.50.1820">
    <property type="entry name" value="alpha/beta hydrolase"/>
    <property type="match status" value="1"/>
</dbReference>